<reference evidence="3" key="1">
    <citation type="journal article" date="2019" name="Int. J. Syst. Evol. Microbiol.">
        <title>The Global Catalogue of Microorganisms (GCM) 10K type strain sequencing project: providing services to taxonomists for standard genome sequencing and annotation.</title>
        <authorList>
            <consortium name="The Broad Institute Genomics Platform"/>
            <consortium name="The Broad Institute Genome Sequencing Center for Infectious Disease"/>
            <person name="Wu L."/>
            <person name="Ma J."/>
        </authorList>
    </citation>
    <scope>NUCLEOTIDE SEQUENCE [LARGE SCALE GENOMIC DNA]</scope>
    <source>
        <strain evidence="3">CCM 8689</strain>
    </source>
</reference>
<feature type="domain" description="HipA N-terminal subdomain 1" evidence="1">
    <location>
        <begin position="5"/>
        <end position="103"/>
    </location>
</feature>
<evidence type="ECO:0000313" key="2">
    <source>
        <dbReference type="EMBL" id="MFC4196649.1"/>
    </source>
</evidence>
<protein>
    <submittedName>
        <fullName evidence="2">HipA N-terminal domain-containing protein</fullName>
    </submittedName>
</protein>
<organism evidence="2 3">
    <name type="scientific">Pedobacter jamesrossensis</name>
    <dbReference type="NCBI Taxonomy" id="1908238"/>
    <lineage>
        <taxon>Bacteria</taxon>
        <taxon>Pseudomonadati</taxon>
        <taxon>Bacteroidota</taxon>
        <taxon>Sphingobacteriia</taxon>
        <taxon>Sphingobacteriales</taxon>
        <taxon>Sphingobacteriaceae</taxon>
        <taxon>Pedobacter</taxon>
    </lineage>
</organism>
<evidence type="ECO:0000259" key="1">
    <source>
        <dbReference type="Pfam" id="PF13657"/>
    </source>
</evidence>
<evidence type="ECO:0000313" key="3">
    <source>
        <dbReference type="Proteomes" id="UP001595792"/>
    </source>
</evidence>
<dbReference type="EMBL" id="JBHSBY010000036">
    <property type="protein sequence ID" value="MFC4196649.1"/>
    <property type="molecule type" value="Genomic_DNA"/>
</dbReference>
<name>A0ABV8NJL5_9SPHI</name>
<dbReference type="InterPro" id="IPR017508">
    <property type="entry name" value="HipA_N1"/>
</dbReference>
<dbReference type="NCBIfam" id="TIGR03071">
    <property type="entry name" value="couple_hipA"/>
    <property type="match status" value="1"/>
</dbReference>
<dbReference type="Pfam" id="PF13657">
    <property type="entry name" value="Couple_hipA"/>
    <property type="match status" value="1"/>
</dbReference>
<sequence>MRTAKILFKGEEAGILMQYDDGAFEFHYHDRWVNDDNKPPISLTLPKSLRAYHSRFLFPFFYNMLPEGTNKQVVCQLNRIDQKDYFGLLLNTAKYDTIGAVTVIKIEQE</sequence>
<comment type="caution">
    <text evidence="2">The sequence shown here is derived from an EMBL/GenBank/DDBJ whole genome shotgun (WGS) entry which is preliminary data.</text>
</comment>
<dbReference type="Proteomes" id="UP001595792">
    <property type="component" value="Unassembled WGS sequence"/>
</dbReference>
<gene>
    <name evidence="2" type="ORF">ACFOUY_08065</name>
</gene>
<keyword evidence="3" id="KW-1185">Reference proteome</keyword>
<dbReference type="RefSeq" id="WP_378959985.1">
    <property type="nucleotide sequence ID" value="NZ_JBHRXC010000016.1"/>
</dbReference>
<proteinExistence type="predicted"/>
<accession>A0ABV8NJL5</accession>